<dbReference type="EMBL" id="CP158298">
    <property type="protein sequence ID" value="XBV84221.1"/>
    <property type="molecule type" value="Genomic_DNA"/>
</dbReference>
<protein>
    <submittedName>
        <fullName evidence="3">Response regulator</fullName>
    </submittedName>
</protein>
<gene>
    <name evidence="3" type="ORF">ABOD76_03965</name>
</gene>
<dbReference type="CDD" id="cd17557">
    <property type="entry name" value="REC_Rcp-like"/>
    <property type="match status" value="1"/>
</dbReference>
<organism evidence="3">
    <name type="scientific">Deinococcus sonorensis KR-87</name>
    <dbReference type="NCBI Taxonomy" id="694439"/>
    <lineage>
        <taxon>Bacteria</taxon>
        <taxon>Thermotogati</taxon>
        <taxon>Deinococcota</taxon>
        <taxon>Deinococci</taxon>
        <taxon>Deinococcales</taxon>
        <taxon>Deinococcaceae</taxon>
        <taxon>Deinococcus</taxon>
    </lineage>
</organism>
<dbReference type="AlphaFoldDB" id="A0AAU7U706"/>
<dbReference type="GO" id="GO:0000160">
    <property type="term" value="P:phosphorelay signal transduction system"/>
    <property type="evidence" value="ECO:0007669"/>
    <property type="project" value="InterPro"/>
</dbReference>
<dbReference type="RefSeq" id="WP_350242258.1">
    <property type="nucleotide sequence ID" value="NZ_CP158298.1"/>
</dbReference>
<geneLocation type="plasmid" evidence="3">
    <name>pDson03</name>
</geneLocation>
<name>A0AAU7U706_9DEIO</name>
<dbReference type="InterPro" id="IPR001789">
    <property type="entry name" value="Sig_transdc_resp-reg_receiver"/>
</dbReference>
<dbReference type="Gene3D" id="3.40.50.2300">
    <property type="match status" value="1"/>
</dbReference>
<keyword evidence="3" id="KW-0614">Plasmid</keyword>
<evidence type="ECO:0000313" key="3">
    <source>
        <dbReference type="EMBL" id="XBV84221.1"/>
    </source>
</evidence>
<dbReference type="Pfam" id="PF00072">
    <property type="entry name" value="Response_reg"/>
    <property type="match status" value="1"/>
</dbReference>
<evidence type="ECO:0000256" key="1">
    <source>
        <dbReference type="PROSITE-ProRule" id="PRU00169"/>
    </source>
</evidence>
<dbReference type="KEGG" id="dsc:ABOD76_03965"/>
<dbReference type="PANTHER" id="PTHR44520">
    <property type="entry name" value="RESPONSE REGULATOR RCP1-RELATED"/>
    <property type="match status" value="1"/>
</dbReference>
<dbReference type="InterPro" id="IPR011006">
    <property type="entry name" value="CheY-like_superfamily"/>
</dbReference>
<dbReference type="InterPro" id="IPR052893">
    <property type="entry name" value="TCS_response_regulator"/>
</dbReference>
<dbReference type="PANTHER" id="PTHR44520:SF2">
    <property type="entry name" value="RESPONSE REGULATOR RCP1"/>
    <property type="match status" value="1"/>
</dbReference>
<evidence type="ECO:0000259" key="2">
    <source>
        <dbReference type="PROSITE" id="PS50110"/>
    </source>
</evidence>
<keyword evidence="1" id="KW-0597">Phosphoprotein</keyword>
<dbReference type="PROSITE" id="PS50110">
    <property type="entry name" value="RESPONSE_REGULATORY"/>
    <property type="match status" value="1"/>
</dbReference>
<dbReference type="SMART" id="SM00448">
    <property type="entry name" value="REC"/>
    <property type="match status" value="1"/>
</dbReference>
<reference evidence="3" key="1">
    <citation type="submission" date="2024-06" db="EMBL/GenBank/DDBJ databases">
        <title>Draft Genome Sequence of Deinococcus sonorensis Type Strain KR-87, a Biofilm Producing Representative of the Genus Deinococcus.</title>
        <authorList>
            <person name="Boren L.S."/>
            <person name="Grosso R.A."/>
            <person name="Hugenberg-Cox A.N."/>
            <person name="Hill J.T.E."/>
            <person name="Albert C.M."/>
            <person name="Tuohy J.M."/>
        </authorList>
    </citation>
    <scope>NUCLEOTIDE SEQUENCE</scope>
    <source>
        <strain evidence="3">KR-87</strain>
        <plasmid evidence="3">pDson03</plasmid>
    </source>
</reference>
<proteinExistence type="predicted"/>
<sequence length="160" mass="18011">MPKAHHLNILVVDDNPADGYLLSSVFDTFEPRPTCTVLTCGAAALTVLRQRHTEGRALPDLMLLDVNLPRQSGVELLKRIKEDVNLRRLPVIMMSTADDPEEIRACYASGANAFIVKPVEYSQVERLYTRLLAFWSQAYVRLPERPVHLGPAPLESPHWP</sequence>
<dbReference type="SUPFAM" id="SSF52172">
    <property type="entry name" value="CheY-like"/>
    <property type="match status" value="1"/>
</dbReference>
<accession>A0AAU7U706</accession>
<feature type="domain" description="Response regulatory" evidence="2">
    <location>
        <begin position="8"/>
        <end position="132"/>
    </location>
</feature>
<feature type="modified residue" description="4-aspartylphosphate" evidence="1">
    <location>
        <position position="65"/>
    </location>
</feature>